<feature type="transmembrane region" description="Helical" evidence="8">
    <location>
        <begin position="63"/>
        <end position="83"/>
    </location>
</feature>
<feature type="transmembrane region" description="Helical" evidence="8">
    <location>
        <begin position="133"/>
        <end position="152"/>
    </location>
</feature>
<dbReference type="PANTHER" id="PTHR11360">
    <property type="entry name" value="MONOCARBOXYLATE TRANSPORTER"/>
    <property type="match status" value="1"/>
</dbReference>
<dbReference type="SUPFAM" id="SSF103473">
    <property type="entry name" value="MFS general substrate transporter"/>
    <property type="match status" value="1"/>
</dbReference>
<dbReference type="GO" id="GO:0022857">
    <property type="term" value="F:transmembrane transporter activity"/>
    <property type="evidence" value="ECO:0007669"/>
    <property type="project" value="InterPro"/>
</dbReference>
<dbReference type="CDD" id="cd17352">
    <property type="entry name" value="MFS_MCT_SLC16"/>
    <property type="match status" value="1"/>
</dbReference>
<dbReference type="InterPro" id="IPR036259">
    <property type="entry name" value="MFS_trans_sf"/>
</dbReference>
<evidence type="ECO:0000256" key="1">
    <source>
        <dbReference type="ARBA" id="ARBA00004141"/>
    </source>
</evidence>
<dbReference type="EMBL" id="KL648530">
    <property type="protein sequence ID" value="KEY69359.1"/>
    <property type="molecule type" value="Genomic_DNA"/>
</dbReference>
<feature type="transmembrane region" description="Helical" evidence="8">
    <location>
        <begin position="355"/>
        <end position="376"/>
    </location>
</feature>
<dbReference type="PROSITE" id="PS50850">
    <property type="entry name" value="MFS"/>
    <property type="match status" value="1"/>
</dbReference>
<feature type="transmembrane region" description="Helical" evidence="8">
    <location>
        <begin position="222"/>
        <end position="242"/>
    </location>
</feature>
<feature type="transmembrane region" description="Helical" evidence="8">
    <location>
        <begin position="330"/>
        <end position="349"/>
    </location>
</feature>
<evidence type="ECO:0000256" key="6">
    <source>
        <dbReference type="ARBA" id="ARBA00023136"/>
    </source>
</evidence>
<feature type="compositionally biased region" description="Basic and acidic residues" evidence="7">
    <location>
        <begin position="12"/>
        <end position="24"/>
    </location>
</feature>
<keyword evidence="11" id="KW-1185">Reference proteome</keyword>
<feature type="domain" description="Major facilitator superfamily (MFS) profile" evidence="9">
    <location>
        <begin position="62"/>
        <end position="446"/>
    </location>
</feature>
<feature type="transmembrane region" description="Helical" evidence="8">
    <location>
        <begin position="269"/>
        <end position="289"/>
    </location>
</feature>
<feature type="transmembrane region" description="Helical" evidence="8">
    <location>
        <begin position="190"/>
        <end position="210"/>
    </location>
</feature>
<dbReference type="PANTHER" id="PTHR11360:SF224">
    <property type="entry name" value="MAJOR FACILITATOR SUPERFAMILY (MFS) PROFILE DOMAIN-CONTAINING PROTEIN-RELATED"/>
    <property type="match status" value="1"/>
</dbReference>
<feature type="transmembrane region" description="Helical" evidence="8">
    <location>
        <begin position="388"/>
        <end position="405"/>
    </location>
</feature>
<feature type="transmembrane region" description="Helical" evidence="8">
    <location>
        <begin position="158"/>
        <end position="178"/>
    </location>
</feature>
<feature type="region of interest" description="Disordered" evidence="7">
    <location>
        <begin position="1"/>
        <end position="32"/>
    </location>
</feature>
<dbReference type="OrthoDB" id="5667at2759"/>
<dbReference type="GO" id="GO:0016020">
    <property type="term" value="C:membrane"/>
    <property type="evidence" value="ECO:0007669"/>
    <property type="project" value="UniProtKB-SubCell"/>
</dbReference>
<name>A0A084AVN0_STACB</name>
<feature type="transmembrane region" description="Helical" evidence="8">
    <location>
        <begin position="103"/>
        <end position="126"/>
    </location>
</feature>
<keyword evidence="4 8" id="KW-0812">Transmembrane</keyword>
<protein>
    <recommendedName>
        <fullName evidence="9">Major facilitator superfamily (MFS) profile domain-containing protein</fullName>
    </recommendedName>
</protein>
<feature type="transmembrane region" description="Helical" evidence="8">
    <location>
        <begin position="425"/>
        <end position="443"/>
    </location>
</feature>
<evidence type="ECO:0000259" key="9">
    <source>
        <dbReference type="PROSITE" id="PS50850"/>
    </source>
</evidence>
<comment type="subcellular location">
    <subcellularLocation>
        <location evidence="1">Membrane</location>
        <topology evidence="1">Multi-pass membrane protein</topology>
    </subcellularLocation>
</comment>
<reference evidence="10 11" key="1">
    <citation type="journal article" date="2014" name="BMC Genomics">
        <title>Comparative genome sequencing reveals chemotype-specific gene clusters in the toxigenic black mold Stachybotrys.</title>
        <authorList>
            <person name="Semeiks J."/>
            <person name="Borek D."/>
            <person name="Otwinowski Z."/>
            <person name="Grishin N.V."/>
        </authorList>
    </citation>
    <scope>NUCLEOTIDE SEQUENCE [LARGE SCALE GENOMIC DNA]</scope>
    <source>
        <strain evidence="11">CBS 109288 / IBT 7711</strain>
    </source>
</reference>
<dbReference type="AlphaFoldDB" id="A0A084AVN0"/>
<dbReference type="InterPro" id="IPR020846">
    <property type="entry name" value="MFS_dom"/>
</dbReference>
<feature type="transmembrane region" description="Helical" evidence="8">
    <location>
        <begin position="301"/>
        <end position="323"/>
    </location>
</feature>
<organism evidence="10 11">
    <name type="scientific">Stachybotrys chartarum (strain CBS 109288 / IBT 7711)</name>
    <name type="common">Toxic black mold</name>
    <name type="synonym">Stilbospora chartarum</name>
    <dbReference type="NCBI Taxonomy" id="1280523"/>
    <lineage>
        <taxon>Eukaryota</taxon>
        <taxon>Fungi</taxon>
        <taxon>Dikarya</taxon>
        <taxon>Ascomycota</taxon>
        <taxon>Pezizomycotina</taxon>
        <taxon>Sordariomycetes</taxon>
        <taxon>Hypocreomycetidae</taxon>
        <taxon>Hypocreales</taxon>
        <taxon>Stachybotryaceae</taxon>
        <taxon>Stachybotrys</taxon>
    </lineage>
</organism>
<gene>
    <name evidence="10" type="ORF">S7711_08117</name>
</gene>
<keyword evidence="3" id="KW-0813">Transport</keyword>
<evidence type="ECO:0000256" key="2">
    <source>
        <dbReference type="ARBA" id="ARBA00006727"/>
    </source>
</evidence>
<dbReference type="InterPro" id="IPR011701">
    <property type="entry name" value="MFS"/>
</dbReference>
<dbReference type="HOGENOM" id="CLU_001265_1_0_1"/>
<dbReference type="Gene3D" id="1.20.1250.20">
    <property type="entry name" value="MFS general substrate transporter like domains"/>
    <property type="match status" value="2"/>
</dbReference>
<accession>A0A084AVN0</accession>
<comment type="similarity">
    <text evidence="2">Belongs to the major facilitator superfamily. Monocarboxylate porter (TC 2.A.1.13) family.</text>
</comment>
<keyword evidence="5 8" id="KW-1133">Transmembrane helix</keyword>
<evidence type="ECO:0000256" key="7">
    <source>
        <dbReference type="SAM" id="MobiDB-lite"/>
    </source>
</evidence>
<evidence type="ECO:0000256" key="4">
    <source>
        <dbReference type="ARBA" id="ARBA00022692"/>
    </source>
</evidence>
<evidence type="ECO:0000313" key="11">
    <source>
        <dbReference type="Proteomes" id="UP000028045"/>
    </source>
</evidence>
<dbReference type="Proteomes" id="UP000028045">
    <property type="component" value="Unassembled WGS sequence"/>
</dbReference>
<evidence type="ECO:0000256" key="3">
    <source>
        <dbReference type="ARBA" id="ARBA00022448"/>
    </source>
</evidence>
<evidence type="ECO:0000313" key="10">
    <source>
        <dbReference type="EMBL" id="KEY69359.1"/>
    </source>
</evidence>
<dbReference type="InterPro" id="IPR050327">
    <property type="entry name" value="Proton-linked_MCT"/>
</dbReference>
<proteinExistence type="inferred from homology"/>
<sequence length="454" mass="48765">MSETGASTLKAESIHEKRAAKNTDNDGFVSTQPSVLESDVEQAAPAAAPLSHAKSAPDGGLEAWMVVLGAWAASFCSFGWLSSAGVFQEYYQNVLLDQYSPSTISWIPSLQIFFMLGTGPFAGIIYDKYGPRYLLLGGSFLHVFGVMMASLGTEYWHIILAQGLVSGIGTSAIFQASLSSIHGWFDKNRAAAFGVLSTGSSTGGIIFPVLLTRLIDEVGFPWAMRTAAFILLALLILSNFTIKSRNPPIPQHITGRQLIKPLTELDFSLVNFGFFIFSFGFYATLTYLPAQVIAAGMDRTLASYILSILNAGSMFGRLAAGVLGDKVGRYNIFVIVCYMSGILILALWLPAANDAALVAFAVLFGFFSGAYVTLIAPLVMQISPMAEIGFRTGVILLTSSFAGLTSGPINGSLLDRPGNWDNIKIFSGVFCLVGTTLIFVARIRRTGLKLLVVF</sequence>
<evidence type="ECO:0000256" key="8">
    <source>
        <dbReference type="SAM" id="Phobius"/>
    </source>
</evidence>
<keyword evidence="6 8" id="KW-0472">Membrane</keyword>
<evidence type="ECO:0000256" key="5">
    <source>
        <dbReference type="ARBA" id="ARBA00022989"/>
    </source>
</evidence>
<dbReference type="Pfam" id="PF07690">
    <property type="entry name" value="MFS_1"/>
    <property type="match status" value="1"/>
</dbReference>